<proteinExistence type="predicted"/>
<organism evidence="2 3">
    <name type="scientific">Thermospira aquatica</name>
    <dbReference type="NCBI Taxonomy" id="2828656"/>
    <lineage>
        <taxon>Bacteria</taxon>
        <taxon>Pseudomonadati</taxon>
        <taxon>Spirochaetota</taxon>
        <taxon>Spirochaetia</taxon>
        <taxon>Brevinematales</taxon>
        <taxon>Thermospiraceae</taxon>
        <taxon>Thermospira</taxon>
    </lineage>
</organism>
<dbReference type="KEGG" id="taqu:KDW03_11180"/>
<dbReference type="EMBL" id="CP073355">
    <property type="protein sequence ID" value="URA10028.1"/>
    <property type="molecule type" value="Genomic_DNA"/>
</dbReference>
<keyword evidence="1" id="KW-0812">Transmembrane</keyword>
<feature type="transmembrane region" description="Helical" evidence="1">
    <location>
        <begin position="79"/>
        <end position="101"/>
    </location>
</feature>
<keyword evidence="1" id="KW-1133">Transmembrane helix</keyword>
<dbReference type="Proteomes" id="UP001056539">
    <property type="component" value="Chromosome"/>
</dbReference>
<feature type="transmembrane region" description="Helical" evidence="1">
    <location>
        <begin position="41"/>
        <end position="59"/>
    </location>
</feature>
<dbReference type="AlphaFoldDB" id="A0AAX3BCN8"/>
<reference evidence="2" key="1">
    <citation type="submission" date="2021-04" db="EMBL/GenBank/DDBJ databases">
        <authorList>
            <person name="Postec A."/>
        </authorList>
    </citation>
    <scope>NUCLEOTIDE SEQUENCE</scope>
    <source>
        <strain evidence="2">F1F22</strain>
    </source>
</reference>
<sequence length="133" mass="15787">MEKHPHSRLTVSEYRHFGLSFGLGMLILTLIGWWKGFPPTVMWVTAGLWLYHWIGGILWPKGLWITQWIASRLWDVLSHLISTIVLGTLFYLILTPLFILLRLFGQDHVHKNTGEWQDFSPKENDLKRMQRWF</sequence>
<dbReference type="RefSeq" id="WP_271435159.1">
    <property type="nucleotide sequence ID" value="NZ_CP073355.1"/>
</dbReference>
<keyword evidence="3" id="KW-1185">Reference proteome</keyword>
<reference evidence="2" key="2">
    <citation type="submission" date="2022-06" db="EMBL/GenBank/DDBJ databases">
        <title>Thermospira aquatica gen. nov., sp. nov.</title>
        <authorList>
            <person name="Ben Ali Gam Z."/>
            <person name="Labat M."/>
        </authorList>
    </citation>
    <scope>NUCLEOTIDE SEQUENCE</scope>
    <source>
        <strain evidence="2">F1F22</strain>
    </source>
</reference>
<keyword evidence="1" id="KW-0472">Membrane</keyword>
<feature type="transmembrane region" description="Helical" evidence="1">
    <location>
        <begin position="14"/>
        <end position="34"/>
    </location>
</feature>
<evidence type="ECO:0008006" key="4">
    <source>
        <dbReference type="Google" id="ProtNLM"/>
    </source>
</evidence>
<gene>
    <name evidence="2" type="ORF">KDW03_11180</name>
</gene>
<evidence type="ECO:0000313" key="2">
    <source>
        <dbReference type="EMBL" id="URA10028.1"/>
    </source>
</evidence>
<protein>
    <recommendedName>
        <fullName evidence="4">SxtJ</fullName>
    </recommendedName>
</protein>
<name>A0AAX3BCN8_9SPIR</name>
<evidence type="ECO:0000313" key="3">
    <source>
        <dbReference type="Proteomes" id="UP001056539"/>
    </source>
</evidence>
<accession>A0AAX3BCN8</accession>
<evidence type="ECO:0000256" key="1">
    <source>
        <dbReference type="SAM" id="Phobius"/>
    </source>
</evidence>